<name>A0A6C2U3Z0_PONDE</name>
<evidence type="ECO:0000313" key="2">
    <source>
        <dbReference type="Proteomes" id="UP000366872"/>
    </source>
</evidence>
<evidence type="ECO:0000313" key="1">
    <source>
        <dbReference type="EMBL" id="VGO14742.1"/>
    </source>
</evidence>
<keyword evidence="2" id="KW-1185">Reference proteome</keyword>
<gene>
    <name evidence="1" type="ORF">PDESU_03311</name>
</gene>
<dbReference type="RefSeq" id="WP_136080375.1">
    <property type="nucleotide sequence ID" value="NZ_CAAHFG010000002.1"/>
</dbReference>
<dbReference type="Proteomes" id="UP000366872">
    <property type="component" value="Unassembled WGS sequence"/>
</dbReference>
<proteinExistence type="predicted"/>
<protein>
    <submittedName>
        <fullName evidence="1">Uncharacterized protein</fullName>
    </submittedName>
</protein>
<reference evidence="1 2" key="1">
    <citation type="submission" date="2019-04" db="EMBL/GenBank/DDBJ databases">
        <authorList>
            <person name="Van Vliet M D."/>
        </authorList>
    </citation>
    <scope>NUCLEOTIDE SEQUENCE [LARGE SCALE GENOMIC DNA]</scope>
    <source>
        <strain evidence="1 2">F1</strain>
    </source>
</reference>
<accession>A0A6C2U3Z0</accession>
<sequence>MELEKQIESAIAAVLGSIDGLNVRAYLVDDTPGETVPEPLAYPYCACAASPVGTVLEGDILYSVGVRIVIATHILKDTKRAALSGHLSSVRSALTVAALDAELPDNIGAKGIMFLPEEPEADEEEQREILTAEIAFVAIEAT</sequence>
<dbReference type="EMBL" id="CAAHFG010000002">
    <property type="protein sequence ID" value="VGO14742.1"/>
    <property type="molecule type" value="Genomic_DNA"/>
</dbReference>
<dbReference type="AlphaFoldDB" id="A0A6C2U3Z0"/>
<organism evidence="1 2">
    <name type="scientific">Pontiella desulfatans</name>
    <dbReference type="NCBI Taxonomy" id="2750659"/>
    <lineage>
        <taxon>Bacteria</taxon>
        <taxon>Pseudomonadati</taxon>
        <taxon>Kiritimatiellota</taxon>
        <taxon>Kiritimatiellia</taxon>
        <taxon>Kiritimatiellales</taxon>
        <taxon>Pontiellaceae</taxon>
        <taxon>Pontiella</taxon>
    </lineage>
</organism>